<dbReference type="EMBL" id="RHPJ01000003">
    <property type="protein sequence ID" value="TGO04356.1"/>
    <property type="molecule type" value="Genomic_DNA"/>
</dbReference>
<dbReference type="Pfam" id="PF02517">
    <property type="entry name" value="Rce1-like"/>
    <property type="match status" value="1"/>
</dbReference>
<evidence type="ECO:0000313" key="4">
    <source>
        <dbReference type="Proteomes" id="UP000297318"/>
    </source>
</evidence>
<keyword evidence="1" id="KW-0812">Transmembrane</keyword>
<dbReference type="GO" id="GO:0004175">
    <property type="term" value="F:endopeptidase activity"/>
    <property type="evidence" value="ECO:0007669"/>
    <property type="project" value="UniProtKB-ARBA"/>
</dbReference>
<dbReference type="OrthoDB" id="8479405at2"/>
<evidence type="ECO:0000256" key="1">
    <source>
        <dbReference type="SAM" id="Phobius"/>
    </source>
</evidence>
<reference evidence="3 4" key="1">
    <citation type="submission" date="2018-11" db="EMBL/GenBank/DDBJ databases">
        <title>Complete genome sequencing of the Actinobacteria Serinibacter sp. K3-2.</title>
        <authorList>
            <person name="Rakitin A.L."/>
            <person name="Beletsky A.V."/>
            <person name="Mardanov A.V."/>
            <person name="Ravin N.V."/>
            <person name="Gromova A.S."/>
            <person name="Filippova S.N."/>
            <person name="Gal'Chenko V.F."/>
        </authorList>
    </citation>
    <scope>NUCLEOTIDE SEQUENCE [LARGE SCALE GENOMIC DNA]</scope>
    <source>
        <strain evidence="3 4">K3-2</strain>
    </source>
</reference>
<feature type="domain" description="CAAX prenyl protease 2/Lysostaphin resistance protein A-like" evidence="2">
    <location>
        <begin position="113"/>
        <end position="200"/>
    </location>
</feature>
<comment type="caution">
    <text evidence="3">The sequence shown here is derived from an EMBL/GenBank/DDBJ whole genome shotgun (WGS) entry which is preliminary data.</text>
</comment>
<sequence>MVALIAGLAVVVLVYDAGARRLLPGLDLSGGLTGPASTTWWKWGGALLLLAVVILLERRRLASMLLVRPTGPDVTFAVYAFGAAMTWSWLAGTFWPQGQNDGIDAVTGLGVGGVIVLIVTAAVTEEVVFRGYLAERVGAILRSRLAGAGVSLAVFVVPHVLVFGPSWLLHQLAGTLALVTVALVRRNLVAAMLTHLLVNAPILIPTVLAAR</sequence>
<keyword evidence="1" id="KW-1133">Transmembrane helix</keyword>
<feature type="transmembrane region" description="Helical" evidence="1">
    <location>
        <begin position="188"/>
        <end position="210"/>
    </location>
</feature>
<organism evidence="3 4">
    <name type="scientific">Serinibacter arcticus</name>
    <dbReference type="NCBI Taxonomy" id="1655435"/>
    <lineage>
        <taxon>Bacteria</taxon>
        <taxon>Bacillati</taxon>
        <taxon>Actinomycetota</taxon>
        <taxon>Actinomycetes</taxon>
        <taxon>Micrococcales</taxon>
        <taxon>Beutenbergiaceae</taxon>
        <taxon>Serinibacter</taxon>
    </lineage>
</organism>
<keyword evidence="4" id="KW-1185">Reference proteome</keyword>
<dbReference type="InterPro" id="IPR003675">
    <property type="entry name" value="Rce1/LyrA-like_dom"/>
</dbReference>
<keyword evidence="1" id="KW-0472">Membrane</keyword>
<dbReference type="RefSeq" id="WP_135849967.1">
    <property type="nucleotide sequence ID" value="NZ_RHPJ01000003.1"/>
</dbReference>
<evidence type="ECO:0000259" key="2">
    <source>
        <dbReference type="Pfam" id="PF02517"/>
    </source>
</evidence>
<dbReference type="AlphaFoldDB" id="A0A4Z1DXV1"/>
<feature type="transmembrane region" description="Helical" evidence="1">
    <location>
        <begin position="102"/>
        <end position="124"/>
    </location>
</feature>
<evidence type="ECO:0000313" key="3">
    <source>
        <dbReference type="EMBL" id="TGO04356.1"/>
    </source>
</evidence>
<dbReference type="Proteomes" id="UP000297318">
    <property type="component" value="Unassembled WGS sequence"/>
</dbReference>
<name>A0A4Z1DXV1_9MICO</name>
<proteinExistence type="predicted"/>
<protein>
    <recommendedName>
        <fullName evidence="2">CAAX prenyl protease 2/Lysostaphin resistance protein A-like domain-containing protein</fullName>
    </recommendedName>
</protein>
<gene>
    <name evidence="3" type="ORF">SERN_1949</name>
</gene>
<feature type="transmembrane region" description="Helical" evidence="1">
    <location>
        <begin position="40"/>
        <end position="56"/>
    </location>
</feature>
<accession>A0A4Z1DXV1</accession>
<feature type="transmembrane region" description="Helical" evidence="1">
    <location>
        <begin position="76"/>
        <end position="96"/>
    </location>
</feature>
<dbReference type="GO" id="GO:0080120">
    <property type="term" value="P:CAAX-box protein maturation"/>
    <property type="evidence" value="ECO:0007669"/>
    <property type="project" value="UniProtKB-ARBA"/>
</dbReference>
<feature type="transmembrane region" description="Helical" evidence="1">
    <location>
        <begin position="145"/>
        <end position="168"/>
    </location>
</feature>